<dbReference type="PANTHER" id="PTHR21664:SF1">
    <property type="entry name" value="NUDC DOMAIN-CONTAINING PROTEIN 1"/>
    <property type="match status" value="1"/>
</dbReference>
<feature type="region of interest" description="Disordered" evidence="5">
    <location>
        <begin position="279"/>
        <end position="310"/>
    </location>
</feature>
<name>A0A2M4BI79_9DIPT</name>
<sequence>MRYTELRPDPKLLKPNYGGFKLSLDTVPVLRTELPATQRTNRVRPNPQRQYSYLHARLFGLHNHLVPDPWATGCLYYVDVSGTVQRVQYQPSVGRLSACCPVYRMALPPQSISASTDPYNCSLAFASERLCLLADGHGTISVLQTGNRATNGTWVAECVLPRADEEGSRLLPATGSVLLDARLVQPDSTSTSQLHCIALQVEHFTSKPSETVLHWFVLEQQQQRHQEGPSATDADATLDGWTVRSSCQLRSGGFPRYCSLDYDCTGLLLASDKPFTFTEDTEYPIEPEPTGTESGKATATDASSDTDPSVAGALSWSQTMTDIRICCSKRDGSIRWQFEAETEPDGTFKLTANDEPVLTRSQLFAAINGTPSTSETDTVLELVLEKAVKESMWPHLYEGGPEETIVTGSDGRGVGADELLPAPDLDAMLEECDFGEAEGEEQYFTLERLDRQTHRATDRASLGSQPPLFAMRLQPGAPTAIVVRQNVDACVWQPVQPVSSATGSSSWNLRHEGTLHTFGYVQASKRQQKYLAAAPDLGYAAICESERMVSIYRLNYSTSGVLRRRHGPQVSVGQQHLIFLEDTSEILGICCENEAIVLLLEGALVTLQLTIEE</sequence>
<proteinExistence type="predicted"/>
<keyword evidence="4" id="KW-0539">Nucleus</keyword>
<accession>A0A2M4BI79</accession>
<evidence type="ECO:0000313" key="6">
    <source>
        <dbReference type="EMBL" id="MBW52518.1"/>
    </source>
</evidence>
<comment type="subcellular location">
    <subcellularLocation>
        <location evidence="2">Cytoplasm</location>
    </subcellularLocation>
    <subcellularLocation>
        <location evidence="1">Nucleus</location>
    </subcellularLocation>
</comment>
<evidence type="ECO:0000256" key="4">
    <source>
        <dbReference type="ARBA" id="ARBA00023242"/>
    </source>
</evidence>
<dbReference type="Gene3D" id="2.60.40.790">
    <property type="match status" value="1"/>
</dbReference>
<evidence type="ECO:0000256" key="3">
    <source>
        <dbReference type="ARBA" id="ARBA00022490"/>
    </source>
</evidence>
<dbReference type="EMBL" id="GGFJ01003377">
    <property type="protein sequence ID" value="MBW52518.1"/>
    <property type="molecule type" value="Transcribed_RNA"/>
</dbReference>
<dbReference type="GO" id="GO:0005737">
    <property type="term" value="C:cytoplasm"/>
    <property type="evidence" value="ECO:0007669"/>
    <property type="project" value="UniProtKB-SubCell"/>
</dbReference>
<dbReference type="PANTHER" id="PTHR21664">
    <property type="entry name" value="CHRONIC MYELOGENOUS LEUKEMIA TUMOR ANTIGEN 66"/>
    <property type="match status" value="1"/>
</dbReference>
<protein>
    <recommendedName>
        <fullName evidence="7">NudC domain-containing protein 1</fullName>
    </recommendedName>
</protein>
<evidence type="ECO:0000256" key="2">
    <source>
        <dbReference type="ARBA" id="ARBA00004496"/>
    </source>
</evidence>
<feature type="compositionally biased region" description="Polar residues" evidence="5">
    <location>
        <begin position="291"/>
        <end position="307"/>
    </location>
</feature>
<dbReference type="AlphaFoldDB" id="A0A2M4BI79"/>
<dbReference type="InterPro" id="IPR037895">
    <property type="entry name" value="NUDCD1"/>
</dbReference>
<evidence type="ECO:0000256" key="5">
    <source>
        <dbReference type="SAM" id="MobiDB-lite"/>
    </source>
</evidence>
<dbReference type="SUPFAM" id="SSF49764">
    <property type="entry name" value="HSP20-like chaperones"/>
    <property type="match status" value="1"/>
</dbReference>
<reference evidence="6" key="1">
    <citation type="submission" date="2018-01" db="EMBL/GenBank/DDBJ databases">
        <title>An insight into the sialome of Amazonian anophelines.</title>
        <authorList>
            <person name="Ribeiro J.M."/>
            <person name="Scarpassa V."/>
            <person name="Calvo E."/>
        </authorList>
    </citation>
    <scope>NUCLEOTIDE SEQUENCE</scope>
    <source>
        <tissue evidence="6">Salivary glands</tissue>
    </source>
</reference>
<evidence type="ECO:0008006" key="7">
    <source>
        <dbReference type="Google" id="ProtNLM"/>
    </source>
</evidence>
<evidence type="ECO:0000256" key="1">
    <source>
        <dbReference type="ARBA" id="ARBA00004123"/>
    </source>
</evidence>
<dbReference type="InterPro" id="IPR008978">
    <property type="entry name" value="HSP20-like_chaperone"/>
</dbReference>
<organism evidence="6">
    <name type="scientific">Anopheles marajoara</name>
    <dbReference type="NCBI Taxonomy" id="58244"/>
    <lineage>
        <taxon>Eukaryota</taxon>
        <taxon>Metazoa</taxon>
        <taxon>Ecdysozoa</taxon>
        <taxon>Arthropoda</taxon>
        <taxon>Hexapoda</taxon>
        <taxon>Insecta</taxon>
        <taxon>Pterygota</taxon>
        <taxon>Neoptera</taxon>
        <taxon>Endopterygota</taxon>
        <taxon>Diptera</taxon>
        <taxon>Nematocera</taxon>
        <taxon>Culicoidea</taxon>
        <taxon>Culicidae</taxon>
        <taxon>Anophelinae</taxon>
        <taxon>Anopheles</taxon>
    </lineage>
</organism>
<dbReference type="GO" id="GO:0005634">
    <property type="term" value="C:nucleus"/>
    <property type="evidence" value="ECO:0007669"/>
    <property type="project" value="UniProtKB-SubCell"/>
</dbReference>
<keyword evidence="3" id="KW-0963">Cytoplasm</keyword>